<dbReference type="AlphaFoldDB" id="D7DRA8"/>
<dbReference type="InParanoid" id="D7DRA8"/>
<gene>
    <name evidence="1" type="ordered locus">Mvol_0008</name>
</gene>
<dbReference type="EMBL" id="CP002057">
    <property type="protein sequence ID" value="ADI35668.1"/>
    <property type="molecule type" value="Genomic_DNA"/>
</dbReference>
<organism evidence="1 2">
    <name type="scientific">Methanococcus voltae (strain ATCC BAA-1334 / A3)</name>
    <dbReference type="NCBI Taxonomy" id="456320"/>
    <lineage>
        <taxon>Archaea</taxon>
        <taxon>Methanobacteriati</taxon>
        <taxon>Methanobacteriota</taxon>
        <taxon>Methanomada group</taxon>
        <taxon>Methanococci</taxon>
        <taxon>Methanococcales</taxon>
        <taxon>Methanococcaceae</taxon>
        <taxon>Methanococcus</taxon>
    </lineage>
</organism>
<keyword evidence="2" id="KW-1185">Reference proteome</keyword>
<reference evidence="1 2" key="1">
    <citation type="submission" date="2010-05" db="EMBL/GenBank/DDBJ databases">
        <title>Complete sequence of Methanococcus voltae A3.</title>
        <authorList>
            <consortium name="US DOE Joint Genome Institute"/>
            <person name="Lucas S."/>
            <person name="Copeland A."/>
            <person name="Lapidus A."/>
            <person name="Cheng J.-F."/>
            <person name="Bruce D."/>
            <person name="Goodwin L."/>
            <person name="Pitluck S."/>
            <person name="Lowry S."/>
            <person name="Clum A."/>
            <person name="Land M."/>
            <person name="Hauser L."/>
            <person name="Kyrpides N."/>
            <person name="Mikhailova N."/>
            <person name="Whitman W.B."/>
            <person name="Woyke T."/>
        </authorList>
    </citation>
    <scope>NUCLEOTIDE SEQUENCE [LARGE SCALE GENOMIC DNA]</scope>
    <source>
        <strain evidence="2">ATCC BAA-1334 / A3</strain>
    </source>
</reference>
<accession>D7DRA8</accession>
<dbReference type="Proteomes" id="UP000007722">
    <property type="component" value="Chromosome"/>
</dbReference>
<dbReference type="KEGG" id="mvo:Mvol_0008"/>
<sequence>MNTQNAIKKTLKTSKVNKNISNVIIGYSAILLDTYSNNKNLLLVKYDKLFKGFLNSSSITEKQYNKLYDTVLNSLF</sequence>
<dbReference type="STRING" id="456320.Mvol_0008"/>
<proteinExistence type="predicted"/>
<evidence type="ECO:0000313" key="2">
    <source>
        <dbReference type="Proteomes" id="UP000007722"/>
    </source>
</evidence>
<protein>
    <submittedName>
        <fullName evidence="1">Uncharacterized protein</fullName>
    </submittedName>
</protein>
<dbReference type="HOGENOM" id="CLU_2645996_0_0_2"/>
<evidence type="ECO:0000313" key="1">
    <source>
        <dbReference type="EMBL" id="ADI35668.1"/>
    </source>
</evidence>
<name>D7DRA8_METV3</name>